<protein>
    <submittedName>
        <fullName evidence="1">Uncharacterized protein</fullName>
    </submittedName>
</protein>
<reference evidence="1" key="1">
    <citation type="submission" date="2017-05" db="EMBL/GenBank/DDBJ databases">
        <authorList>
            <person name="Varghese N."/>
            <person name="Submissions S."/>
        </authorList>
    </citation>
    <scope>NUCLEOTIDE SEQUENCE</scope>
    <source>
        <strain evidence="1">DSM 45262</strain>
    </source>
</reference>
<dbReference type="AlphaFoldDB" id="A0AA45WN74"/>
<dbReference type="EMBL" id="FXTU01000003">
    <property type="protein sequence ID" value="SMP16850.1"/>
    <property type="molecule type" value="Genomic_DNA"/>
</dbReference>
<dbReference type="RefSeq" id="WP_262983027.1">
    <property type="nucleotide sequence ID" value="NZ_FXTU01000003.1"/>
</dbReference>
<dbReference type="Proteomes" id="UP001157946">
    <property type="component" value="Unassembled WGS sequence"/>
</dbReference>
<evidence type="ECO:0000313" key="1">
    <source>
        <dbReference type="EMBL" id="SMP16850.1"/>
    </source>
</evidence>
<evidence type="ECO:0000313" key="2">
    <source>
        <dbReference type="Proteomes" id="UP001157946"/>
    </source>
</evidence>
<proteinExistence type="predicted"/>
<comment type="caution">
    <text evidence="1">The sequence shown here is derived from an EMBL/GenBank/DDBJ whole genome shotgun (WGS) entry which is preliminary data.</text>
</comment>
<sequence length="42" mass="4617">MKKKSLAFLSKGVGYSTAVFYNLSNHGISLSKNKACQRLVIL</sequence>
<name>A0AA45WN74_9BACL</name>
<accession>A0AA45WN74</accession>
<gene>
    <name evidence="1" type="ORF">SAMN06265361_10338</name>
</gene>
<keyword evidence="2" id="KW-1185">Reference proteome</keyword>
<organism evidence="1 2">
    <name type="scientific">Laceyella tengchongensis</name>
    <dbReference type="NCBI Taxonomy" id="574699"/>
    <lineage>
        <taxon>Bacteria</taxon>
        <taxon>Bacillati</taxon>
        <taxon>Bacillota</taxon>
        <taxon>Bacilli</taxon>
        <taxon>Bacillales</taxon>
        <taxon>Thermoactinomycetaceae</taxon>
        <taxon>Laceyella</taxon>
    </lineage>
</organism>